<evidence type="ECO:0000313" key="2">
    <source>
        <dbReference type="Proteomes" id="UP000003544"/>
    </source>
</evidence>
<gene>
    <name evidence="1" type="ORF">MAMP_00283</name>
</gene>
<evidence type="ECO:0000313" key="1">
    <source>
        <dbReference type="EMBL" id="EGL53085.1"/>
    </source>
</evidence>
<dbReference type="EMBL" id="AFIG01000003">
    <property type="protein sequence ID" value="EGL53085.1"/>
    <property type="molecule type" value="Genomic_DNA"/>
</dbReference>
<keyword evidence="2" id="KW-1185">Reference proteome</keyword>
<name>F5T1I9_9GAMM</name>
<dbReference type="OrthoDB" id="5609257at2"/>
<organism evidence="1 2">
    <name type="scientific">Methylophaga aminisulfidivorans MP</name>
    <dbReference type="NCBI Taxonomy" id="1026882"/>
    <lineage>
        <taxon>Bacteria</taxon>
        <taxon>Pseudomonadati</taxon>
        <taxon>Pseudomonadota</taxon>
        <taxon>Gammaproteobacteria</taxon>
        <taxon>Thiotrichales</taxon>
        <taxon>Piscirickettsiaceae</taxon>
        <taxon>Methylophaga</taxon>
    </lineage>
</organism>
<accession>F5T1I9</accession>
<sequence length="102" mass="12070">MAHWVPPTNVEMSDWNIVVIKHNGKTIEKFLGYSLHDRDYRISSQIEYYDSKSKTGRTRSGSEYRFLGEPGQLHPRAQYIFNMLEQHDDVEIKLKYEMSDES</sequence>
<comment type="caution">
    <text evidence="1">The sequence shown here is derived from an EMBL/GenBank/DDBJ whole genome shotgun (WGS) entry which is preliminary data.</text>
</comment>
<proteinExistence type="predicted"/>
<reference evidence="1 2" key="1">
    <citation type="journal article" date="2011" name="J. Bacteriol.">
        <title>Draft genome sequence of Methylophaga aminisulfidivorans MP T.</title>
        <authorList>
            <person name="Han G.H."/>
            <person name="Kim W."/>
            <person name="Chun J."/>
            <person name="Kim S.W."/>
        </authorList>
    </citation>
    <scope>NUCLEOTIDE SEQUENCE [LARGE SCALE GENOMIC DNA]</scope>
    <source>
        <strain evidence="2">MP(T)</strain>
    </source>
</reference>
<dbReference type="Proteomes" id="UP000003544">
    <property type="component" value="Unassembled WGS sequence"/>
</dbReference>
<dbReference type="AlphaFoldDB" id="F5T1I9"/>
<dbReference type="STRING" id="1026882.MAMP_00283"/>
<protein>
    <submittedName>
        <fullName evidence="1">Uncharacterized protein</fullName>
    </submittedName>
</protein>